<dbReference type="PIRSF" id="PIRSF005384">
    <property type="entry name" value="RpiB_LacA_B"/>
    <property type="match status" value="1"/>
</dbReference>
<dbReference type="InterPro" id="IPR003500">
    <property type="entry name" value="RpiB_LacA_LacB"/>
</dbReference>
<sequence>MRIACGFDHAGVALREPIEAALREAGHEVVDAGTYDDYPYAAVAVAKALADGAERAVLVCGSGAGVAVAASKLPGIRAATVHDTYTAHQGVEHDDLNVLCLGSRVVGPELANEIVLVYAAASRSSAERHARRLAQVALIERDGFDALPMPPP</sequence>
<reference evidence="5" key="2">
    <citation type="submission" date="2010-01" db="EMBL/GenBank/DDBJ databases">
        <title>The complete genome of Conexibacter woesei DSM 14684.</title>
        <authorList>
            <consortium name="US DOE Joint Genome Institute (JGI-PGF)"/>
            <person name="Lucas S."/>
            <person name="Copeland A."/>
            <person name="Lapidus A."/>
            <person name="Glavina del Rio T."/>
            <person name="Dalin E."/>
            <person name="Tice H."/>
            <person name="Bruce D."/>
            <person name="Goodwin L."/>
            <person name="Pitluck S."/>
            <person name="Kyrpides N."/>
            <person name="Mavromatis K."/>
            <person name="Ivanova N."/>
            <person name="Mikhailova N."/>
            <person name="Chertkov O."/>
            <person name="Brettin T."/>
            <person name="Detter J.C."/>
            <person name="Han C."/>
            <person name="Larimer F."/>
            <person name="Land M."/>
            <person name="Hauser L."/>
            <person name="Markowitz V."/>
            <person name="Cheng J.-F."/>
            <person name="Hugenholtz P."/>
            <person name="Woyke T."/>
            <person name="Wu D."/>
            <person name="Pukall R."/>
            <person name="Steenblock K."/>
            <person name="Schneider S."/>
            <person name="Klenk H.-P."/>
            <person name="Eisen J.A."/>
        </authorList>
    </citation>
    <scope>NUCLEOTIDE SEQUENCE [LARGE SCALE GENOMIC DNA]</scope>
    <source>
        <strain evidence="5">DSM 14684 / CIP 108061 / JCM 11494 / NBRC 100937 / ID131577</strain>
    </source>
</reference>
<dbReference type="eggNOG" id="COG0698">
    <property type="taxonomic scope" value="Bacteria"/>
</dbReference>
<dbReference type="RefSeq" id="WP_012936154.1">
    <property type="nucleotide sequence ID" value="NC_013739.1"/>
</dbReference>
<name>D3FA08_CONWI</name>
<dbReference type="NCBIfam" id="TIGR00689">
    <property type="entry name" value="rpiB_lacA_lacB"/>
    <property type="match status" value="1"/>
</dbReference>
<dbReference type="GO" id="GO:0005975">
    <property type="term" value="P:carbohydrate metabolic process"/>
    <property type="evidence" value="ECO:0007669"/>
    <property type="project" value="InterPro"/>
</dbReference>
<dbReference type="STRING" id="469383.Cwoe_4690"/>
<evidence type="ECO:0000256" key="2">
    <source>
        <dbReference type="ARBA" id="ARBA00023235"/>
    </source>
</evidence>
<dbReference type="AlphaFoldDB" id="D3FA08"/>
<reference evidence="4 5" key="1">
    <citation type="journal article" date="2010" name="Stand. Genomic Sci.">
        <title>Complete genome sequence of Conexibacter woesei type strain (ID131577).</title>
        <authorList>
            <person name="Pukall R."/>
            <person name="Lapidus A."/>
            <person name="Glavina Del Rio T."/>
            <person name="Copeland A."/>
            <person name="Tice H."/>
            <person name="Cheng J.-F."/>
            <person name="Lucas S."/>
            <person name="Chen F."/>
            <person name="Nolan M."/>
            <person name="Bruce D."/>
            <person name="Goodwin L."/>
            <person name="Pitluck S."/>
            <person name="Mavromatis K."/>
            <person name="Ivanova N."/>
            <person name="Ovchinnikova G."/>
            <person name="Pati A."/>
            <person name="Chen A."/>
            <person name="Palaniappan K."/>
            <person name="Land M."/>
            <person name="Hauser L."/>
            <person name="Chang Y.-J."/>
            <person name="Jeffries C.D."/>
            <person name="Chain P."/>
            <person name="Meincke L."/>
            <person name="Sims D."/>
            <person name="Brettin T."/>
            <person name="Detter J.C."/>
            <person name="Rohde M."/>
            <person name="Goeker M."/>
            <person name="Bristow J."/>
            <person name="Eisen J.A."/>
            <person name="Markowitz V."/>
            <person name="Kyrpides N.C."/>
            <person name="Klenk H.-P."/>
            <person name="Hugenholtz P."/>
        </authorList>
    </citation>
    <scope>NUCLEOTIDE SEQUENCE [LARGE SCALE GENOMIC DNA]</scope>
    <source>
        <strain evidence="5">DSM 14684 / CIP 108061 / JCM 11494 / NBRC 100937 / ID131577</strain>
    </source>
</reference>
<proteinExistence type="inferred from homology"/>
<dbReference type="OrthoDB" id="1778624at2"/>
<evidence type="ECO:0000313" key="5">
    <source>
        <dbReference type="Proteomes" id="UP000008229"/>
    </source>
</evidence>
<feature type="active site" description="Proton acceptor" evidence="3">
    <location>
        <position position="60"/>
    </location>
</feature>
<dbReference type="HOGENOM" id="CLU_091396_4_2_11"/>
<dbReference type="PANTHER" id="PTHR43732">
    <property type="entry name" value="RIBOSE 5-PHOSPHATE ISOMERASE-RELATED"/>
    <property type="match status" value="1"/>
</dbReference>
<dbReference type="PANTHER" id="PTHR43732:SF1">
    <property type="entry name" value="RIBOSE 5-PHOSPHATE ISOMERASE"/>
    <property type="match status" value="1"/>
</dbReference>
<dbReference type="InterPro" id="IPR051812">
    <property type="entry name" value="SPI_LacAB/RpiB"/>
</dbReference>
<evidence type="ECO:0000256" key="3">
    <source>
        <dbReference type="PIRSR" id="PIRSR005384-1"/>
    </source>
</evidence>
<gene>
    <name evidence="4" type="ordered locus">Cwoe_4690</name>
</gene>
<dbReference type="SUPFAM" id="SSF89623">
    <property type="entry name" value="Ribose/Galactose isomerase RpiB/AlsB"/>
    <property type="match status" value="1"/>
</dbReference>
<keyword evidence="2 4" id="KW-0413">Isomerase</keyword>
<keyword evidence="5" id="KW-1185">Reference proteome</keyword>
<dbReference type="EMBL" id="CP001854">
    <property type="protein sequence ID" value="ADB53103.1"/>
    <property type="molecule type" value="Genomic_DNA"/>
</dbReference>
<dbReference type="KEGG" id="cwo:Cwoe_4690"/>
<dbReference type="Proteomes" id="UP000008229">
    <property type="component" value="Chromosome"/>
</dbReference>
<accession>D3FA08</accession>
<dbReference type="GO" id="GO:0016861">
    <property type="term" value="F:intramolecular oxidoreductase activity, interconverting aldoses and ketoses"/>
    <property type="evidence" value="ECO:0007669"/>
    <property type="project" value="UniProtKB-ARBA"/>
</dbReference>
<comment type="similarity">
    <text evidence="1">Belongs to the LacAB/RpiB family.</text>
</comment>
<dbReference type="Gene3D" id="3.40.1400.10">
    <property type="entry name" value="Sugar-phosphate isomerase, RpiB/LacA/LacB"/>
    <property type="match status" value="1"/>
</dbReference>
<evidence type="ECO:0000256" key="1">
    <source>
        <dbReference type="ARBA" id="ARBA00008754"/>
    </source>
</evidence>
<dbReference type="Pfam" id="PF02502">
    <property type="entry name" value="LacAB_rpiB"/>
    <property type="match status" value="1"/>
</dbReference>
<evidence type="ECO:0000313" key="4">
    <source>
        <dbReference type="EMBL" id="ADB53103.1"/>
    </source>
</evidence>
<feature type="active site" description="Proton donor" evidence="3">
    <location>
        <position position="93"/>
    </location>
</feature>
<dbReference type="InterPro" id="IPR036569">
    <property type="entry name" value="RpiB_LacA_LacB_sf"/>
</dbReference>
<protein>
    <submittedName>
        <fullName evidence="4">Sugar-phosphate isomerase, RpiB/LacA/LacB family</fullName>
    </submittedName>
</protein>
<dbReference type="NCBIfam" id="NF004051">
    <property type="entry name" value="PRK05571.1"/>
    <property type="match status" value="1"/>
</dbReference>
<organism evidence="4 5">
    <name type="scientific">Conexibacter woesei (strain DSM 14684 / CCUG 47730 / CIP 108061 / JCM 11494 / NBRC 100937 / ID131577)</name>
    <dbReference type="NCBI Taxonomy" id="469383"/>
    <lineage>
        <taxon>Bacteria</taxon>
        <taxon>Bacillati</taxon>
        <taxon>Actinomycetota</taxon>
        <taxon>Thermoleophilia</taxon>
        <taxon>Solirubrobacterales</taxon>
        <taxon>Conexibacteraceae</taxon>
        <taxon>Conexibacter</taxon>
    </lineage>
</organism>